<organism evidence="6 7">
    <name type="scientific">Lignipirellula cremea</name>
    <dbReference type="NCBI Taxonomy" id="2528010"/>
    <lineage>
        <taxon>Bacteria</taxon>
        <taxon>Pseudomonadati</taxon>
        <taxon>Planctomycetota</taxon>
        <taxon>Planctomycetia</taxon>
        <taxon>Pirellulales</taxon>
        <taxon>Pirellulaceae</taxon>
        <taxon>Lignipirellula</taxon>
    </lineage>
</organism>
<dbReference type="InterPro" id="IPR011429">
    <property type="entry name" value="Cyt_c_Planctomycete-type"/>
</dbReference>
<keyword evidence="7" id="KW-1185">Reference proteome</keyword>
<dbReference type="AlphaFoldDB" id="A0A518DPC8"/>
<keyword evidence="2 4" id="KW-0479">Metal-binding</keyword>
<dbReference type="PANTHER" id="PTHR35889:SF3">
    <property type="entry name" value="F-BOX DOMAIN-CONTAINING PROTEIN"/>
    <property type="match status" value="1"/>
</dbReference>
<evidence type="ECO:0000313" key="7">
    <source>
        <dbReference type="Proteomes" id="UP000317648"/>
    </source>
</evidence>
<keyword evidence="1 4" id="KW-0349">Heme</keyword>
<evidence type="ECO:0000256" key="4">
    <source>
        <dbReference type="PROSITE-ProRule" id="PRU00433"/>
    </source>
</evidence>
<dbReference type="Pfam" id="PF07635">
    <property type="entry name" value="PSCyt1"/>
    <property type="match status" value="1"/>
</dbReference>
<evidence type="ECO:0000313" key="6">
    <source>
        <dbReference type="EMBL" id="QDU93663.1"/>
    </source>
</evidence>
<reference evidence="6 7" key="1">
    <citation type="submission" date="2019-02" db="EMBL/GenBank/DDBJ databases">
        <title>Deep-cultivation of Planctomycetes and their phenomic and genomic characterization uncovers novel biology.</title>
        <authorList>
            <person name="Wiegand S."/>
            <person name="Jogler M."/>
            <person name="Boedeker C."/>
            <person name="Pinto D."/>
            <person name="Vollmers J."/>
            <person name="Rivas-Marin E."/>
            <person name="Kohn T."/>
            <person name="Peeters S.H."/>
            <person name="Heuer A."/>
            <person name="Rast P."/>
            <person name="Oberbeckmann S."/>
            <person name="Bunk B."/>
            <person name="Jeske O."/>
            <person name="Meyerdierks A."/>
            <person name="Storesund J.E."/>
            <person name="Kallscheuer N."/>
            <person name="Luecker S."/>
            <person name="Lage O.M."/>
            <person name="Pohl T."/>
            <person name="Merkel B.J."/>
            <person name="Hornburger P."/>
            <person name="Mueller R.-W."/>
            <person name="Bruemmer F."/>
            <person name="Labrenz M."/>
            <person name="Spormann A.M."/>
            <person name="Op den Camp H."/>
            <person name="Overmann J."/>
            <person name="Amann R."/>
            <person name="Jetten M.S.M."/>
            <person name="Mascher T."/>
            <person name="Medema M.H."/>
            <person name="Devos D.P."/>
            <person name="Kaster A.-K."/>
            <person name="Ovreas L."/>
            <person name="Rohde M."/>
            <person name="Galperin M.Y."/>
            <person name="Jogler C."/>
        </authorList>
    </citation>
    <scope>NUCLEOTIDE SEQUENCE [LARGE SCALE GENOMIC DNA]</scope>
    <source>
        <strain evidence="6 7">Pla85_3_4</strain>
    </source>
</reference>
<protein>
    <submittedName>
        <fullName evidence="6">Planctomycete cytochrome C</fullName>
    </submittedName>
</protein>
<dbReference type="Proteomes" id="UP000317648">
    <property type="component" value="Chromosome"/>
</dbReference>
<feature type="domain" description="Cytochrome c" evidence="5">
    <location>
        <begin position="1"/>
        <end position="191"/>
    </location>
</feature>
<dbReference type="KEGG" id="lcre:Pla8534_14440"/>
<keyword evidence="3 4" id="KW-0408">Iron</keyword>
<dbReference type="EMBL" id="CP036433">
    <property type="protein sequence ID" value="QDU93663.1"/>
    <property type="molecule type" value="Genomic_DNA"/>
</dbReference>
<evidence type="ECO:0000256" key="3">
    <source>
        <dbReference type="ARBA" id="ARBA00023004"/>
    </source>
</evidence>
<sequence length="1007" mass="111628">MAEAGAPSYMRDVRPILASKCFACHGPDESHREADLRLDDRTAAVDAGAISPGKPGDSELLRRVLSHDGDERMPPPDAAPLTAAQQDTLRRWIAGGAEYERQWSFTPPVQAPLPTVKNVAWPKNAIDPFVLARLEAEGMQPAPPADPYTLVRRVYLDLTGLPPSPAEADAYVHSTDPQAYEKLVDRLLASQQYGEHWARQWLDLARYADTNGYEKDRPRQIWPYRDWVIQALNNDMPFDQFSIEQLAGDMLPDATPAQRIATGFHRNTMLNEEGGIDPLEFRHYAMIDRVATTGVVWLGLTTGCAQCHTHKYDPITHTDYYRFMALLNNADEPSAVVRDPAITARREQLQKQIDELEAALPDQFPSVPGDGPEEDRRRQHLETSYAAWLEEARSQAIVWRILRPSSMEANLPRLERLDDGSIFSTGDITKRDLFTLRFRLDPLPQSLTSLRLEVLPDERLPGRGPGRSYYEGRQGDFFLSEVTAMLDGKPLAFASASHSYGKISVGSGSADAQNVIDGEGSTGWSTSGREGESHQLVLNLKEPLQPAGELVVSLLFERHFAASLGRFRLSAASSKHPAQAETEPVAISALLARAETAWNDAEREQLRQYFLSTTPELADARKKIAALEKQLPEYPTTLVMQERPADNPRPTFRYHRGEYLSPREAVTPGTPGFLPPLKPGEPANRLGLARWLVSKQNPLAGRVAVNRAWQAFFGQGLVRSPGDLGVQSEMPSHPQLLDWLAVEFTTPVSAGGLGWSQKQLHRRIVTSAVYQQSSKLTPALLERDRENRLLGRGPRFRVDAETVRDAFLKASGRLAPQVGGPSVYPPQPESVTGLAYGKSAWPTSTGDDRFRRSLYTFRKRTAPFAAYAVFDAPTGENCIVRRNRSNTPLQSLTLLNDAMFLELALALVDQTLADGKMEDGTAKEPKSSEKTRAATATALFRALLTRPPRTDEVERLAAFYEQQTARLQAGELDPAVICGAADASVDRAAWFLVARVLMNVDEAVTKQ</sequence>
<evidence type="ECO:0000256" key="2">
    <source>
        <dbReference type="ARBA" id="ARBA00022723"/>
    </source>
</evidence>
<accession>A0A518DPC8</accession>
<dbReference type="SUPFAM" id="SSF46626">
    <property type="entry name" value="Cytochrome c"/>
    <property type="match status" value="1"/>
</dbReference>
<evidence type="ECO:0000256" key="1">
    <source>
        <dbReference type="ARBA" id="ARBA00022617"/>
    </source>
</evidence>
<dbReference type="PANTHER" id="PTHR35889">
    <property type="entry name" value="CYCLOINULO-OLIGOSACCHARIDE FRUCTANOTRANSFERASE-RELATED"/>
    <property type="match status" value="1"/>
</dbReference>
<dbReference type="GO" id="GO:0009055">
    <property type="term" value="F:electron transfer activity"/>
    <property type="evidence" value="ECO:0007669"/>
    <property type="project" value="InterPro"/>
</dbReference>
<gene>
    <name evidence="6" type="ORF">Pla8534_14440</name>
</gene>
<dbReference type="InterPro" id="IPR022655">
    <property type="entry name" value="DUF1553"/>
</dbReference>
<evidence type="ECO:0000259" key="5">
    <source>
        <dbReference type="PROSITE" id="PS51007"/>
    </source>
</evidence>
<proteinExistence type="predicted"/>
<dbReference type="InterPro" id="IPR036909">
    <property type="entry name" value="Cyt_c-like_dom_sf"/>
</dbReference>
<dbReference type="InterPro" id="IPR011444">
    <property type="entry name" value="DUF1549"/>
</dbReference>
<name>A0A518DPC8_9BACT</name>
<dbReference type="InterPro" id="IPR009056">
    <property type="entry name" value="Cyt_c-like_dom"/>
</dbReference>
<dbReference type="Pfam" id="PF07583">
    <property type="entry name" value="PSCyt2"/>
    <property type="match status" value="1"/>
</dbReference>
<dbReference type="Pfam" id="PF07587">
    <property type="entry name" value="PSD1"/>
    <property type="match status" value="1"/>
</dbReference>
<dbReference type="GO" id="GO:0020037">
    <property type="term" value="F:heme binding"/>
    <property type="evidence" value="ECO:0007669"/>
    <property type="project" value="InterPro"/>
</dbReference>
<dbReference type="GO" id="GO:0046872">
    <property type="term" value="F:metal ion binding"/>
    <property type="evidence" value="ECO:0007669"/>
    <property type="project" value="UniProtKB-KW"/>
</dbReference>
<dbReference type="PROSITE" id="PS51007">
    <property type="entry name" value="CYTC"/>
    <property type="match status" value="1"/>
</dbReference>